<evidence type="ECO:0000313" key="6">
    <source>
        <dbReference type="Proteomes" id="UP000601522"/>
    </source>
</evidence>
<evidence type="ECO:0000313" key="5">
    <source>
        <dbReference type="EMBL" id="MBC8589805.1"/>
    </source>
</evidence>
<dbReference type="RefSeq" id="WP_249322622.1">
    <property type="nucleotide sequence ID" value="NZ_JACRTK010000001.1"/>
</dbReference>
<keyword evidence="1" id="KW-0805">Transcription regulation</keyword>
<dbReference type="Proteomes" id="UP000601522">
    <property type="component" value="Unassembled WGS sequence"/>
</dbReference>
<dbReference type="GO" id="GO:0003677">
    <property type="term" value="F:DNA binding"/>
    <property type="evidence" value="ECO:0007669"/>
    <property type="project" value="UniProtKB-KW"/>
</dbReference>
<proteinExistence type="predicted"/>
<protein>
    <submittedName>
        <fullName evidence="5">Helix-turn-helix transcriptional regulator</fullName>
    </submittedName>
</protein>
<dbReference type="InterPro" id="IPR036388">
    <property type="entry name" value="WH-like_DNA-bd_sf"/>
</dbReference>
<evidence type="ECO:0000256" key="2">
    <source>
        <dbReference type="ARBA" id="ARBA00023125"/>
    </source>
</evidence>
<organism evidence="5 6">
    <name type="scientific">Wansuia hejianensis</name>
    <dbReference type="NCBI Taxonomy" id="2763667"/>
    <lineage>
        <taxon>Bacteria</taxon>
        <taxon>Bacillati</taxon>
        <taxon>Bacillota</taxon>
        <taxon>Clostridia</taxon>
        <taxon>Lachnospirales</taxon>
        <taxon>Lachnospiraceae</taxon>
        <taxon>Wansuia</taxon>
    </lineage>
</organism>
<accession>A0A926EWK3</accession>
<dbReference type="EMBL" id="JACRTK010000001">
    <property type="protein sequence ID" value="MBC8589805.1"/>
    <property type="molecule type" value="Genomic_DNA"/>
</dbReference>
<name>A0A926EWK3_9FIRM</name>
<dbReference type="PROSITE" id="PS51118">
    <property type="entry name" value="HTH_HXLR"/>
    <property type="match status" value="1"/>
</dbReference>
<dbReference type="Gene3D" id="1.10.10.10">
    <property type="entry name" value="Winged helix-like DNA-binding domain superfamily/Winged helix DNA-binding domain"/>
    <property type="match status" value="1"/>
</dbReference>
<gene>
    <name evidence="5" type="ORF">H8689_01440</name>
</gene>
<dbReference type="Pfam" id="PF01638">
    <property type="entry name" value="HxlR"/>
    <property type="match status" value="1"/>
</dbReference>
<reference evidence="5 6" key="1">
    <citation type="submission" date="2020-08" db="EMBL/GenBank/DDBJ databases">
        <title>Genome public.</title>
        <authorList>
            <person name="Liu C."/>
            <person name="Sun Q."/>
        </authorList>
    </citation>
    <scope>NUCLEOTIDE SEQUENCE [LARGE SCALE GENOMIC DNA]</scope>
    <source>
        <strain evidence="5 6">NSJ-26</strain>
    </source>
</reference>
<evidence type="ECO:0000256" key="1">
    <source>
        <dbReference type="ARBA" id="ARBA00023015"/>
    </source>
</evidence>
<keyword evidence="2" id="KW-0238">DNA-binding</keyword>
<keyword evidence="3" id="KW-0804">Transcription</keyword>
<keyword evidence="6" id="KW-1185">Reference proteome</keyword>
<dbReference type="AlphaFoldDB" id="A0A926EWK3"/>
<sequence>MKNKIFNGFEIVQDLIKLRWVPEILKSIDLGNHRYSQILRSIPYISHTELNRKLSTLVEKEVVSKTVVDNNTYYSLLDFGDDLVHIFNHLEDLEEKYCKTS</sequence>
<dbReference type="SUPFAM" id="SSF46785">
    <property type="entry name" value="Winged helix' DNA-binding domain"/>
    <property type="match status" value="1"/>
</dbReference>
<dbReference type="PANTHER" id="PTHR33204">
    <property type="entry name" value="TRANSCRIPTIONAL REGULATOR, MARR FAMILY"/>
    <property type="match status" value="1"/>
</dbReference>
<comment type="caution">
    <text evidence="5">The sequence shown here is derived from an EMBL/GenBank/DDBJ whole genome shotgun (WGS) entry which is preliminary data.</text>
</comment>
<evidence type="ECO:0000256" key="3">
    <source>
        <dbReference type="ARBA" id="ARBA00023163"/>
    </source>
</evidence>
<feature type="domain" description="HTH hxlR-type" evidence="4">
    <location>
        <begin position="7"/>
        <end position="101"/>
    </location>
</feature>
<dbReference type="InterPro" id="IPR002577">
    <property type="entry name" value="HTH_HxlR"/>
</dbReference>
<dbReference type="InterPro" id="IPR036390">
    <property type="entry name" value="WH_DNA-bd_sf"/>
</dbReference>
<evidence type="ECO:0000259" key="4">
    <source>
        <dbReference type="PROSITE" id="PS51118"/>
    </source>
</evidence>